<dbReference type="EMBL" id="OY731402">
    <property type="protein sequence ID" value="CAJ1957880.1"/>
    <property type="molecule type" value="Genomic_DNA"/>
</dbReference>
<gene>
    <name evidence="1" type="ORF">AYBTSS11_LOCUS17442</name>
</gene>
<feature type="non-terminal residue" evidence="1">
    <location>
        <position position="99"/>
    </location>
</feature>
<proteinExistence type="predicted"/>
<name>A0AA86SK79_9FABA</name>
<organism evidence="1 2">
    <name type="scientific">Sphenostylis stenocarpa</name>
    <dbReference type="NCBI Taxonomy" id="92480"/>
    <lineage>
        <taxon>Eukaryota</taxon>
        <taxon>Viridiplantae</taxon>
        <taxon>Streptophyta</taxon>
        <taxon>Embryophyta</taxon>
        <taxon>Tracheophyta</taxon>
        <taxon>Spermatophyta</taxon>
        <taxon>Magnoliopsida</taxon>
        <taxon>eudicotyledons</taxon>
        <taxon>Gunneridae</taxon>
        <taxon>Pentapetalae</taxon>
        <taxon>rosids</taxon>
        <taxon>fabids</taxon>
        <taxon>Fabales</taxon>
        <taxon>Fabaceae</taxon>
        <taxon>Papilionoideae</taxon>
        <taxon>50 kb inversion clade</taxon>
        <taxon>NPAAA clade</taxon>
        <taxon>indigoferoid/millettioid clade</taxon>
        <taxon>Phaseoleae</taxon>
        <taxon>Sphenostylis</taxon>
    </lineage>
</organism>
<evidence type="ECO:0000313" key="2">
    <source>
        <dbReference type="Proteomes" id="UP001189624"/>
    </source>
</evidence>
<evidence type="ECO:0000313" key="1">
    <source>
        <dbReference type="EMBL" id="CAJ1957880.1"/>
    </source>
</evidence>
<sequence length="99" mass="10862">GNGDVTKESEAHITFNGCKNSTCEQLCQQKHGQAYCTVEGLCHWDGDVTKESEAHITFNGCKNSTCEQLCQQKHGQAYCTVEGLCHCISHPHPPSSPIR</sequence>
<keyword evidence="2" id="KW-1185">Reference proteome</keyword>
<reference evidence="1" key="1">
    <citation type="submission" date="2023-10" db="EMBL/GenBank/DDBJ databases">
        <authorList>
            <person name="Domelevo Entfellner J.-B."/>
        </authorList>
    </citation>
    <scope>NUCLEOTIDE SEQUENCE</scope>
</reference>
<protein>
    <submittedName>
        <fullName evidence="1">Uncharacterized protein</fullName>
    </submittedName>
</protein>
<dbReference type="AlphaFoldDB" id="A0AA86SK79"/>
<dbReference type="Proteomes" id="UP001189624">
    <property type="component" value="Chromosome 5"/>
</dbReference>
<dbReference type="Gramene" id="rna-AYBTSS11_LOCUS17442">
    <property type="protein sequence ID" value="CAJ1957880.1"/>
    <property type="gene ID" value="gene-AYBTSS11_LOCUS17442"/>
</dbReference>
<accession>A0AA86SK79</accession>
<feature type="non-terminal residue" evidence="1">
    <location>
        <position position="1"/>
    </location>
</feature>